<accession>Q6QHL2</accession>
<evidence type="ECO:0000313" key="1">
    <source>
        <dbReference type="EMBL" id="AAS49472.1"/>
    </source>
</evidence>
<proteinExistence type="predicted"/>
<name>Q6QHL2_ACHDE</name>
<reference evidence="1" key="2">
    <citation type="submission" date="2012-02" db="EMBL/GenBank/DDBJ databases">
        <authorList>
            <person name="Vedler E."/>
        </authorList>
    </citation>
    <scope>NUCLEOTIDE SEQUENCE</scope>
    <source>
        <strain evidence="1">EST4002</strain>
        <plasmid evidence="1">pEST4011</plasmid>
    </source>
</reference>
<sequence length="13" mass="1332">MSPLAAKNCGGWP</sequence>
<keyword evidence="1" id="KW-0614">Plasmid</keyword>
<geneLocation type="plasmid" evidence="1">
    <name>pEST4011</name>
</geneLocation>
<reference evidence="1" key="1">
    <citation type="journal article" date="2004" name="J. Bacteriol.">
        <title>The completely sequenced plasmid pEST4011 contains a novel IncP1 backbone and a catabolic transposon harboring tfd genes for 2,4-dichlorophenoxyacetic acid degradation.</title>
        <authorList>
            <person name="Vedler E."/>
            <person name="Vahter M."/>
            <person name="Heinaru A."/>
        </authorList>
    </citation>
    <scope>NUCLEOTIDE SEQUENCE</scope>
    <source>
        <strain evidence="1">EST4002</strain>
        <plasmid evidence="1">pEST4011</plasmid>
    </source>
</reference>
<organism evidence="1">
    <name type="scientific">Achromobacter denitrificans</name>
    <name type="common">Alcaligenes denitrificans</name>
    <dbReference type="NCBI Taxonomy" id="32002"/>
    <lineage>
        <taxon>Bacteria</taxon>
        <taxon>Pseudomonadati</taxon>
        <taxon>Pseudomonadota</taxon>
        <taxon>Betaproteobacteria</taxon>
        <taxon>Burkholderiales</taxon>
        <taxon>Alcaligenaceae</taxon>
        <taxon>Achromobacter</taxon>
    </lineage>
</organism>
<dbReference type="EMBL" id="AY540995">
    <property type="protein sequence ID" value="AAS49472.1"/>
    <property type="molecule type" value="Genomic_DNA"/>
</dbReference>
<protein>
    <submittedName>
        <fullName evidence="1">TraX</fullName>
    </submittedName>
</protein>
<gene>
    <name evidence="1" type="primary">traX</name>
</gene>